<dbReference type="Proteomes" id="UP000011083">
    <property type="component" value="Unassembled WGS sequence"/>
</dbReference>
<reference evidence="1 2" key="1">
    <citation type="journal article" date="2013" name="Genome Biol.">
        <title>Genome of Acanthamoeba castellanii highlights extensive lateral gene transfer and early evolution of tyrosine kinase signaling.</title>
        <authorList>
            <person name="Clarke M."/>
            <person name="Lohan A.J."/>
            <person name="Liu B."/>
            <person name="Lagkouvardos I."/>
            <person name="Roy S."/>
            <person name="Zafar N."/>
            <person name="Bertelli C."/>
            <person name="Schilde C."/>
            <person name="Kianianmomeni A."/>
            <person name="Burglin T.R."/>
            <person name="Frech C."/>
            <person name="Turcotte B."/>
            <person name="Kopec K.O."/>
            <person name="Synnott J.M."/>
            <person name="Choo C."/>
            <person name="Paponov I."/>
            <person name="Finkler A."/>
            <person name="Soon Heng Tan C."/>
            <person name="Hutchins A.P."/>
            <person name="Weinmeier T."/>
            <person name="Rattei T."/>
            <person name="Chu J.S."/>
            <person name="Gimenez G."/>
            <person name="Irimia M."/>
            <person name="Rigden D.J."/>
            <person name="Fitzpatrick D.A."/>
            <person name="Lorenzo-Morales J."/>
            <person name="Bateman A."/>
            <person name="Chiu C.H."/>
            <person name="Tang P."/>
            <person name="Hegemann P."/>
            <person name="Fromm H."/>
            <person name="Raoult D."/>
            <person name="Greub G."/>
            <person name="Miranda-Saavedra D."/>
            <person name="Chen N."/>
            <person name="Nash P."/>
            <person name="Ginger M.L."/>
            <person name="Horn M."/>
            <person name="Schaap P."/>
            <person name="Caler L."/>
            <person name="Loftus B."/>
        </authorList>
    </citation>
    <scope>NUCLEOTIDE SEQUENCE [LARGE SCALE GENOMIC DNA]</scope>
    <source>
        <strain evidence="1 2">Neff</strain>
    </source>
</reference>
<proteinExistence type="predicted"/>
<dbReference type="RefSeq" id="XP_004352645.1">
    <property type="nucleotide sequence ID" value="XM_004352593.1"/>
</dbReference>
<sequence>METLDIEDLPEEVLQQVFLALGHPKWHRVSSDRAVQRLWWWNLGPRLHWPPRHRCRSSLTCCGQGLDPEFTLFAEHQVEIEQPVPTGAYRPDGEWRPPKPLLLHATPACVYR</sequence>
<protein>
    <recommendedName>
        <fullName evidence="3">F-box domain-containing protein</fullName>
    </recommendedName>
</protein>
<keyword evidence="2" id="KW-1185">Reference proteome</keyword>
<dbReference type="AlphaFoldDB" id="L8HD23"/>
<accession>L8HD23</accession>
<gene>
    <name evidence="1" type="ORF">ACA1_044120</name>
</gene>
<dbReference type="VEuPathDB" id="AmoebaDB:ACA1_044120"/>
<evidence type="ECO:0000313" key="1">
    <source>
        <dbReference type="EMBL" id="ELR23117.1"/>
    </source>
</evidence>
<organism evidence="1 2">
    <name type="scientific">Acanthamoeba castellanii (strain ATCC 30010 / Neff)</name>
    <dbReference type="NCBI Taxonomy" id="1257118"/>
    <lineage>
        <taxon>Eukaryota</taxon>
        <taxon>Amoebozoa</taxon>
        <taxon>Discosea</taxon>
        <taxon>Longamoebia</taxon>
        <taxon>Centramoebida</taxon>
        <taxon>Acanthamoebidae</taxon>
        <taxon>Acanthamoeba</taxon>
    </lineage>
</organism>
<name>L8HD23_ACACF</name>
<dbReference type="EMBL" id="KB007862">
    <property type="protein sequence ID" value="ELR23117.1"/>
    <property type="molecule type" value="Genomic_DNA"/>
</dbReference>
<dbReference type="KEGG" id="acan:ACA1_044120"/>
<evidence type="ECO:0000313" key="2">
    <source>
        <dbReference type="Proteomes" id="UP000011083"/>
    </source>
</evidence>
<dbReference type="GeneID" id="14924089"/>
<evidence type="ECO:0008006" key="3">
    <source>
        <dbReference type="Google" id="ProtNLM"/>
    </source>
</evidence>